<proteinExistence type="predicted"/>
<reference evidence="1 2" key="1">
    <citation type="journal article" date="2015" name="Nature">
        <title>rRNA introns, odd ribosomes, and small enigmatic genomes across a large radiation of phyla.</title>
        <authorList>
            <person name="Brown C.T."/>
            <person name="Hug L.A."/>
            <person name="Thomas B.C."/>
            <person name="Sharon I."/>
            <person name="Castelle C.J."/>
            <person name="Singh A."/>
            <person name="Wilkins M.J."/>
            <person name="Williams K.H."/>
            <person name="Banfield J.F."/>
        </authorList>
    </citation>
    <scope>NUCLEOTIDE SEQUENCE [LARGE SCALE GENOMIC DNA]</scope>
</reference>
<gene>
    <name evidence="1" type="ORF">UT64_C0009G0006</name>
</gene>
<comment type="caution">
    <text evidence="1">The sequence shown here is derived from an EMBL/GenBank/DDBJ whole genome shotgun (WGS) entry which is preliminary data.</text>
</comment>
<protein>
    <submittedName>
        <fullName evidence="1">Uncharacterized protein</fullName>
    </submittedName>
</protein>
<dbReference type="EMBL" id="LBXO01000009">
    <property type="protein sequence ID" value="KKR33394.1"/>
    <property type="molecule type" value="Genomic_DNA"/>
</dbReference>
<sequence length="92" mass="10654">MLMANLICKKAIAACYQPDCKHVLIEVLLKEKKDRPKFNQIGRFCWESGQARFYSLYEYENCPRCGTLFTLVIKLNKNPLSAEFIGYDADPE</sequence>
<dbReference type="Proteomes" id="UP000034137">
    <property type="component" value="Unassembled WGS sequence"/>
</dbReference>
<evidence type="ECO:0000313" key="2">
    <source>
        <dbReference type="Proteomes" id="UP000034137"/>
    </source>
</evidence>
<evidence type="ECO:0000313" key="1">
    <source>
        <dbReference type="EMBL" id="KKR33394.1"/>
    </source>
</evidence>
<dbReference type="AlphaFoldDB" id="A0A0G0PZ31"/>
<accession>A0A0G0PZ31</accession>
<organism evidence="1 2">
    <name type="scientific">Candidatus Falkowbacteria bacterium GW2011_GWF2_39_8</name>
    <dbReference type="NCBI Taxonomy" id="1618642"/>
    <lineage>
        <taxon>Bacteria</taxon>
        <taxon>Candidatus Falkowiibacteriota</taxon>
    </lineage>
</organism>
<name>A0A0G0PZ31_9BACT</name>